<proteinExistence type="predicted"/>
<organism evidence="2 3">
    <name type="scientific">Hibiscus syriacus</name>
    <name type="common">Rose of Sharon</name>
    <dbReference type="NCBI Taxonomy" id="106335"/>
    <lineage>
        <taxon>Eukaryota</taxon>
        <taxon>Viridiplantae</taxon>
        <taxon>Streptophyta</taxon>
        <taxon>Embryophyta</taxon>
        <taxon>Tracheophyta</taxon>
        <taxon>Spermatophyta</taxon>
        <taxon>Magnoliopsida</taxon>
        <taxon>eudicotyledons</taxon>
        <taxon>Gunneridae</taxon>
        <taxon>Pentapetalae</taxon>
        <taxon>rosids</taxon>
        <taxon>malvids</taxon>
        <taxon>Malvales</taxon>
        <taxon>Malvaceae</taxon>
        <taxon>Malvoideae</taxon>
        <taxon>Hibiscus</taxon>
    </lineage>
</organism>
<dbReference type="InterPro" id="IPR012337">
    <property type="entry name" value="RNaseH-like_sf"/>
</dbReference>
<dbReference type="AlphaFoldDB" id="A0A6A2XBI0"/>
<evidence type="ECO:0000313" key="2">
    <source>
        <dbReference type="EMBL" id="KAE8672971.1"/>
    </source>
</evidence>
<dbReference type="InterPro" id="IPR036397">
    <property type="entry name" value="RNaseH_sf"/>
</dbReference>
<protein>
    <recommendedName>
        <fullName evidence="1">RNase H type-1 domain-containing protein</fullName>
    </recommendedName>
</protein>
<name>A0A6A2XBI0_HIBSY</name>
<comment type="caution">
    <text evidence="2">The sequence shown here is derived from an EMBL/GenBank/DDBJ whole genome shotgun (WGS) entry which is preliminary data.</text>
</comment>
<dbReference type="GO" id="GO:0003676">
    <property type="term" value="F:nucleic acid binding"/>
    <property type="evidence" value="ECO:0007669"/>
    <property type="project" value="InterPro"/>
</dbReference>
<sequence>MVDLPLKVQIEDVLFAIVCWKIWKYRCIVTFNPDCVEHEDLVAQNIRIKNEMVAGETVVAVNRSSVRTAARWCTPTRNWVKVNADGAVGGQIKMAAAAGVIRDDQGRWSYSALSAELWVIYDSLSLAWNLGFRRIEWETDCAMAVKILKNDRRMEQNGAVTLWIRKLLKRDWEVKVSHVNREANR</sequence>
<dbReference type="InterPro" id="IPR053151">
    <property type="entry name" value="RNase_H-like"/>
</dbReference>
<dbReference type="Proteomes" id="UP000436088">
    <property type="component" value="Unassembled WGS sequence"/>
</dbReference>
<evidence type="ECO:0000259" key="1">
    <source>
        <dbReference type="Pfam" id="PF13456"/>
    </source>
</evidence>
<keyword evidence="3" id="KW-1185">Reference proteome</keyword>
<dbReference type="PANTHER" id="PTHR47723:SF13">
    <property type="entry name" value="PUTATIVE-RELATED"/>
    <property type="match status" value="1"/>
</dbReference>
<dbReference type="InterPro" id="IPR044730">
    <property type="entry name" value="RNase_H-like_dom_plant"/>
</dbReference>
<evidence type="ECO:0000313" key="3">
    <source>
        <dbReference type="Proteomes" id="UP000436088"/>
    </source>
</evidence>
<dbReference type="PANTHER" id="PTHR47723">
    <property type="entry name" value="OS05G0353850 PROTEIN"/>
    <property type="match status" value="1"/>
</dbReference>
<reference evidence="2" key="1">
    <citation type="submission" date="2019-09" db="EMBL/GenBank/DDBJ databases">
        <title>Draft genome information of white flower Hibiscus syriacus.</title>
        <authorList>
            <person name="Kim Y.-M."/>
        </authorList>
    </citation>
    <scope>NUCLEOTIDE SEQUENCE [LARGE SCALE GENOMIC DNA]</scope>
    <source>
        <strain evidence="2">YM2019G1</strain>
    </source>
</reference>
<accession>A0A6A2XBI0</accession>
<dbReference type="CDD" id="cd06222">
    <property type="entry name" value="RNase_H_like"/>
    <property type="match status" value="1"/>
</dbReference>
<dbReference type="GO" id="GO:0004523">
    <property type="term" value="F:RNA-DNA hybrid ribonuclease activity"/>
    <property type="evidence" value="ECO:0007669"/>
    <property type="project" value="InterPro"/>
</dbReference>
<dbReference type="EMBL" id="VEPZ02001439">
    <property type="protein sequence ID" value="KAE8672971.1"/>
    <property type="molecule type" value="Genomic_DNA"/>
</dbReference>
<dbReference type="Gene3D" id="3.30.420.10">
    <property type="entry name" value="Ribonuclease H-like superfamily/Ribonuclease H"/>
    <property type="match status" value="1"/>
</dbReference>
<dbReference type="InterPro" id="IPR002156">
    <property type="entry name" value="RNaseH_domain"/>
</dbReference>
<feature type="domain" description="RNase H type-1" evidence="1">
    <location>
        <begin position="83"/>
        <end position="185"/>
    </location>
</feature>
<dbReference type="SUPFAM" id="SSF53098">
    <property type="entry name" value="Ribonuclease H-like"/>
    <property type="match status" value="1"/>
</dbReference>
<dbReference type="Pfam" id="PF13456">
    <property type="entry name" value="RVT_3"/>
    <property type="match status" value="1"/>
</dbReference>
<gene>
    <name evidence="2" type="ORF">F3Y22_tig00111832pilonHSYRG00055</name>
</gene>